<proteinExistence type="inferred from homology"/>
<dbReference type="InterPro" id="IPR036291">
    <property type="entry name" value="NAD(P)-bd_dom_sf"/>
</dbReference>
<accession>A0A1D1ZE27</accession>
<gene>
    <name evidence="5" type="primary">Grhpr_1</name>
    <name evidence="5" type="ORF">g.22304</name>
</gene>
<protein>
    <submittedName>
        <fullName evidence="5">Glyoxylate reductase/hydroxypyruvate reductase</fullName>
    </submittedName>
</protein>
<keyword evidence="1 2" id="KW-0560">Oxidoreductase</keyword>
<dbReference type="EMBL" id="GDJX01002742">
    <property type="protein sequence ID" value="JAT65194.1"/>
    <property type="molecule type" value="Transcribed_RNA"/>
</dbReference>
<sequence length="359" mass="39445">VKFMLVRNCRKLFNLKLSFSSRNPYSIMAPKVLLTQKLPPDSQKLIESAKDIELILWESEDNVVIPRKAFLEMVKGVDGILCMLTENIDSELLDAAGPNLKVVSTMSVGYDHVDLNELRKRSILLGHTPGVLTDAVAEISVSLILAAARRIREGIRAVENGEWGFWSSTWMLGTQLTNKTVGIVGLGRIGYGTALRLRPFIGNNGKIIYSGHVEKPAASSLGATKVEFDILVRESDVICICCALNEETREMFNYEVFKKMKSDVILVNTSRGGIIHQDDLCRALSEGMLGGVGLDVATPEPLNPNDPLLKFDRVTVVPHIGSGTLETRTMMGNLAIENVLSGIRGETLPHGVEINFDKN</sequence>
<feature type="non-terminal residue" evidence="5">
    <location>
        <position position="1"/>
    </location>
</feature>
<evidence type="ECO:0000259" key="3">
    <source>
        <dbReference type="Pfam" id="PF00389"/>
    </source>
</evidence>
<name>A0A1D1ZE27_9ARAE</name>
<dbReference type="InterPro" id="IPR006139">
    <property type="entry name" value="D-isomer_2_OHA_DH_cat_dom"/>
</dbReference>
<feature type="domain" description="D-isomer specific 2-hydroxyacid dehydrogenase catalytic" evidence="3">
    <location>
        <begin position="32"/>
        <end position="352"/>
    </location>
</feature>
<evidence type="ECO:0000313" key="5">
    <source>
        <dbReference type="EMBL" id="JAT65194.1"/>
    </source>
</evidence>
<dbReference type="PANTHER" id="PTHR10996:SF277">
    <property type="entry name" value="GLYOXYLATE REDUCTASE_HYDROXYPYRUVATE REDUCTASE"/>
    <property type="match status" value="1"/>
</dbReference>
<dbReference type="Gene3D" id="3.40.50.720">
    <property type="entry name" value="NAD(P)-binding Rossmann-like Domain"/>
    <property type="match status" value="2"/>
</dbReference>
<dbReference type="GO" id="GO:0005829">
    <property type="term" value="C:cytosol"/>
    <property type="evidence" value="ECO:0007669"/>
    <property type="project" value="TreeGrafter"/>
</dbReference>
<organism evidence="5">
    <name type="scientific">Anthurium amnicola</name>
    <dbReference type="NCBI Taxonomy" id="1678845"/>
    <lineage>
        <taxon>Eukaryota</taxon>
        <taxon>Viridiplantae</taxon>
        <taxon>Streptophyta</taxon>
        <taxon>Embryophyta</taxon>
        <taxon>Tracheophyta</taxon>
        <taxon>Spermatophyta</taxon>
        <taxon>Magnoliopsida</taxon>
        <taxon>Liliopsida</taxon>
        <taxon>Araceae</taxon>
        <taxon>Pothoideae</taxon>
        <taxon>Potheae</taxon>
        <taxon>Anthurium</taxon>
    </lineage>
</organism>
<comment type="similarity">
    <text evidence="2">Belongs to the D-isomer specific 2-hydroxyacid dehydrogenase family.</text>
</comment>
<evidence type="ECO:0000256" key="1">
    <source>
        <dbReference type="ARBA" id="ARBA00023002"/>
    </source>
</evidence>
<dbReference type="FunFam" id="3.40.50.720:FF:000026">
    <property type="entry name" value="Glyoxylate/hydroxypyruvate reductase B"/>
    <property type="match status" value="1"/>
</dbReference>
<dbReference type="SUPFAM" id="SSF51735">
    <property type="entry name" value="NAD(P)-binding Rossmann-fold domains"/>
    <property type="match status" value="1"/>
</dbReference>
<dbReference type="InterPro" id="IPR006140">
    <property type="entry name" value="D-isomer_DH_NAD-bd"/>
</dbReference>
<dbReference type="GO" id="GO:0008465">
    <property type="term" value="F:hydroxypyruvate reductase (NADH) activity"/>
    <property type="evidence" value="ECO:0007669"/>
    <property type="project" value="TreeGrafter"/>
</dbReference>
<keyword evidence="5" id="KW-0670">Pyruvate</keyword>
<evidence type="ECO:0000259" key="4">
    <source>
        <dbReference type="Pfam" id="PF02826"/>
    </source>
</evidence>
<dbReference type="InterPro" id="IPR050223">
    <property type="entry name" value="D-isomer_2-hydroxyacid_DH"/>
</dbReference>
<evidence type="ECO:0000256" key="2">
    <source>
        <dbReference type="RuleBase" id="RU003719"/>
    </source>
</evidence>
<dbReference type="GO" id="GO:0030267">
    <property type="term" value="F:glyoxylate reductase (NADPH) activity"/>
    <property type="evidence" value="ECO:0007669"/>
    <property type="project" value="TreeGrafter"/>
</dbReference>
<dbReference type="Pfam" id="PF02826">
    <property type="entry name" value="2-Hacid_dh_C"/>
    <property type="match status" value="1"/>
</dbReference>
<dbReference type="AlphaFoldDB" id="A0A1D1ZE27"/>
<dbReference type="PANTHER" id="PTHR10996">
    <property type="entry name" value="2-HYDROXYACID DEHYDROGENASE-RELATED"/>
    <property type="match status" value="1"/>
</dbReference>
<dbReference type="Pfam" id="PF00389">
    <property type="entry name" value="2-Hacid_dh"/>
    <property type="match status" value="1"/>
</dbReference>
<dbReference type="CDD" id="cd05301">
    <property type="entry name" value="GDH"/>
    <property type="match status" value="1"/>
</dbReference>
<dbReference type="GO" id="GO:0051287">
    <property type="term" value="F:NAD binding"/>
    <property type="evidence" value="ECO:0007669"/>
    <property type="project" value="InterPro"/>
</dbReference>
<reference evidence="5" key="1">
    <citation type="submission" date="2015-07" db="EMBL/GenBank/DDBJ databases">
        <title>Transcriptome Assembly of Anthurium amnicola.</title>
        <authorList>
            <person name="Suzuki J."/>
        </authorList>
    </citation>
    <scope>NUCLEOTIDE SEQUENCE</scope>
</reference>
<feature type="domain" description="D-isomer specific 2-hydroxyacid dehydrogenase NAD-binding" evidence="4">
    <location>
        <begin position="141"/>
        <end position="321"/>
    </location>
</feature>
<dbReference type="SUPFAM" id="SSF52283">
    <property type="entry name" value="Formate/glycerate dehydrogenase catalytic domain-like"/>
    <property type="match status" value="1"/>
</dbReference>